<dbReference type="InterPro" id="IPR001841">
    <property type="entry name" value="Znf_RING"/>
</dbReference>
<feature type="region of interest" description="Disordered" evidence="8">
    <location>
        <begin position="568"/>
        <end position="593"/>
    </location>
</feature>
<evidence type="ECO:0000313" key="10">
    <source>
        <dbReference type="EMBL" id="KAK9817137.1"/>
    </source>
</evidence>
<feature type="region of interest" description="Disordered" evidence="8">
    <location>
        <begin position="475"/>
        <end position="530"/>
    </location>
</feature>
<dbReference type="Proteomes" id="UP001489004">
    <property type="component" value="Unassembled WGS sequence"/>
</dbReference>
<dbReference type="InterPro" id="IPR036770">
    <property type="entry name" value="Ankyrin_rpt-contain_sf"/>
</dbReference>
<evidence type="ECO:0000256" key="5">
    <source>
        <dbReference type="ARBA" id="ARBA00023043"/>
    </source>
</evidence>
<proteinExistence type="predicted"/>
<keyword evidence="4" id="KW-0862">Zinc</keyword>
<dbReference type="SMART" id="SM00248">
    <property type="entry name" value="ANK"/>
    <property type="match status" value="6"/>
</dbReference>
<feature type="region of interest" description="Disordered" evidence="8">
    <location>
        <begin position="890"/>
        <end position="910"/>
    </location>
</feature>
<feature type="region of interest" description="Disordered" evidence="8">
    <location>
        <begin position="658"/>
        <end position="698"/>
    </location>
</feature>
<evidence type="ECO:0000256" key="2">
    <source>
        <dbReference type="ARBA" id="ARBA00022737"/>
    </source>
</evidence>
<reference evidence="10 11" key="1">
    <citation type="journal article" date="2024" name="Nat. Commun.">
        <title>Phylogenomics reveals the evolutionary origins of lichenization in chlorophyte algae.</title>
        <authorList>
            <person name="Puginier C."/>
            <person name="Libourel C."/>
            <person name="Otte J."/>
            <person name="Skaloud P."/>
            <person name="Haon M."/>
            <person name="Grisel S."/>
            <person name="Petersen M."/>
            <person name="Berrin J.G."/>
            <person name="Delaux P.M."/>
            <person name="Dal Grande F."/>
            <person name="Keller J."/>
        </authorList>
    </citation>
    <scope>NUCLEOTIDE SEQUENCE [LARGE SCALE GENOMIC DNA]</scope>
    <source>
        <strain evidence="10 11">SAG 2043</strain>
    </source>
</reference>
<dbReference type="Gene3D" id="3.30.40.10">
    <property type="entry name" value="Zinc/RING finger domain, C3HC4 (zinc finger)"/>
    <property type="match status" value="1"/>
</dbReference>
<feature type="domain" description="RING-type" evidence="9">
    <location>
        <begin position="980"/>
        <end position="1021"/>
    </location>
</feature>
<dbReference type="SUPFAM" id="SSF48403">
    <property type="entry name" value="Ankyrin repeat"/>
    <property type="match status" value="1"/>
</dbReference>
<evidence type="ECO:0000256" key="3">
    <source>
        <dbReference type="ARBA" id="ARBA00022771"/>
    </source>
</evidence>
<evidence type="ECO:0000256" key="6">
    <source>
        <dbReference type="PROSITE-ProRule" id="PRU00023"/>
    </source>
</evidence>
<organism evidence="10 11">
    <name type="scientific">[Myrmecia] bisecta</name>
    <dbReference type="NCBI Taxonomy" id="41462"/>
    <lineage>
        <taxon>Eukaryota</taxon>
        <taxon>Viridiplantae</taxon>
        <taxon>Chlorophyta</taxon>
        <taxon>core chlorophytes</taxon>
        <taxon>Trebouxiophyceae</taxon>
        <taxon>Trebouxiales</taxon>
        <taxon>Trebouxiaceae</taxon>
        <taxon>Myrmecia</taxon>
    </lineage>
</organism>
<keyword evidence="3 7" id="KW-0863">Zinc-finger</keyword>
<evidence type="ECO:0000256" key="1">
    <source>
        <dbReference type="ARBA" id="ARBA00022723"/>
    </source>
</evidence>
<protein>
    <recommendedName>
        <fullName evidence="9">RING-type domain-containing protein</fullName>
    </recommendedName>
</protein>
<dbReference type="PANTHER" id="PTHR24161:SF85">
    <property type="entry name" value="PALMITOYLTRANSFERASE HIP14"/>
    <property type="match status" value="1"/>
</dbReference>
<evidence type="ECO:0000256" key="4">
    <source>
        <dbReference type="ARBA" id="ARBA00022833"/>
    </source>
</evidence>
<keyword evidence="11" id="KW-1185">Reference proteome</keyword>
<dbReference type="InterPro" id="IPR017907">
    <property type="entry name" value="Znf_RING_CS"/>
</dbReference>
<feature type="compositionally biased region" description="Low complexity" evidence="8">
    <location>
        <begin position="515"/>
        <end position="530"/>
    </location>
</feature>
<dbReference type="PROSITE" id="PS50297">
    <property type="entry name" value="ANK_REP_REGION"/>
    <property type="match status" value="2"/>
</dbReference>
<dbReference type="PANTHER" id="PTHR24161">
    <property type="entry name" value="ANK_REP_REGION DOMAIN-CONTAINING PROTEIN-RELATED"/>
    <property type="match status" value="1"/>
</dbReference>
<dbReference type="EMBL" id="JALJOR010000005">
    <property type="protein sequence ID" value="KAK9817137.1"/>
    <property type="molecule type" value="Genomic_DNA"/>
</dbReference>
<dbReference type="Gene3D" id="1.25.40.20">
    <property type="entry name" value="Ankyrin repeat-containing domain"/>
    <property type="match status" value="2"/>
</dbReference>
<evidence type="ECO:0000313" key="11">
    <source>
        <dbReference type="Proteomes" id="UP001489004"/>
    </source>
</evidence>
<evidence type="ECO:0000256" key="8">
    <source>
        <dbReference type="SAM" id="MobiDB-lite"/>
    </source>
</evidence>
<keyword evidence="2" id="KW-0677">Repeat</keyword>
<feature type="region of interest" description="Disordered" evidence="8">
    <location>
        <begin position="783"/>
        <end position="860"/>
    </location>
</feature>
<dbReference type="Pfam" id="PF13920">
    <property type="entry name" value="zf-C3HC4_3"/>
    <property type="match status" value="1"/>
</dbReference>
<feature type="repeat" description="ANK" evidence="6">
    <location>
        <begin position="91"/>
        <end position="123"/>
    </location>
</feature>
<evidence type="ECO:0000256" key="7">
    <source>
        <dbReference type="PROSITE-ProRule" id="PRU00175"/>
    </source>
</evidence>
<keyword evidence="1" id="KW-0479">Metal-binding</keyword>
<comment type="caution">
    <text evidence="10">The sequence shown here is derived from an EMBL/GenBank/DDBJ whole genome shotgun (WGS) entry which is preliminary data.</text>
</comment>
<dbReference type="InterPro" id="IPR002110">
    <property type="entry name" value="Ankyrin_rpt"/>
</dbReference>
<feature type="compositionally biased region" description="Low complexity" evidence="8">
    <location>
        <begin position="803"/>
        <end position="830"/>
    </location>
</feature>
<dbReference type="AlphaFoldDB" id="A0AAW1Q9S8"/>
<evidence type="ECO:0000259" key="9">
    <source>
        <dbReference type="PROSITE" id="PS50089"/>
    </source>
</evidence>
<dbReference type="SUPFAM" id="SSF57850">
    <property type="entry name" value="RING/U-box"/>
    <property type="match status" value="1"/>
</dbReference>
<dbReference type="PROSITE" id="PS50088">
    <property type="entry name" value="ANK_REPEAT"/>
    <property type="match status" value="2"/>
</dbReference>
<feature type="repeat" description="ANK" evidence="6">
    <location>
        <begin position="182"/>
        <end position="211"/>
    </location>
</feature>
<sequence>MGNSLGCQVGCQSQGPALLAAAANGDLETVRAITATYPDAGFYRTFRGNNTVLAVAAEGGDVELLKVIYEAAELARGSLEARHCLNSQAAKGHTPLMRACLRGHEECVAYMLSKGADVFLESSKGETCLHLAAKSSDMGTITHLLRSTVVNAASNPPATQLADVMLQAWGGPIKFADLRNAAGLTALHVATLKGSATAVHALLRHGASVDAGVMGSNYAPWLSRGSTALHIAAAKGFQACVTVILEFQAAIPGLDLRHVRNQQGLKPSTLARMAGHTALARVLSDVRPYVPYVSRARQRLEGTGRRSAKASSPQAVLAMLIQRAKLLLSLRAIALQLQEGKAPAVLDKDDKTAAWLADGDSDEKAGQVAKEVAEVADAWRRGHASAGSAASILNILAALDTGKSSEPAGDNSADEGDQSLSNTSSYAAAALVQAALNAMACSASTEPLDTSPTSLSPTTPVAAAVVVQAALRSLSGPRRPRVAPSPAEAGHSTADDADDTDTGPDRPRRPHRLLSAQSRARAAASSGAPPAVRELVSHPLDPLNFTEAPLSASQSTYLRNVISRLRGRPHRRGAALSVPAPAAGTDTQRQRPTTAATAAATLQRTRSGRRNVLADALADRISSLRTTAMTLRSHEAPSPMADLHSVRLYRDHSNDYSLDLGGESEAPPRGLSRDVSNDYSLDLSPESELQSRPLSRDVSNDYSMDLETESKHQSLAAAARLVKQHAAAFGCEEASSSSSPDKHTEKASVLQPGLPSLLSFHQAELVTTLESLSEAESVPDAAYRTPKLQSPNKCPASAVSPRSAPGQPALASAPQPAASPSEAPAVASQALQAVSRQAMGAREPTPASNASAGDAAMGAGLKRRPPVKAVLRSPVRASANAAAALRLPAHQGGKENSWPPGSVSAEDVSSSRDLMATDLAATDLTATDLAESNARSAAGTDTDVLTTDEPEVLEGRSAFGPPALSVNTKGKNAVKEGERCAICMDRPLEVLIGGCDHQLCVRCAYQLCARGLSAPLCPYCRRSIAAFHPVCGQSSGGQELRT</sequence>
<dbReference type="PROSITE" id="PS50089">
    <property type="entry name" value="ZF_RING_2"/>
    <property type="match status" value="1"/>
</dbReference>
<dbReference type="GO" id="GO:0008270">
    <property type="term" value="F:zinc ion binding"/>
    <property type="evidence" value="ECO:0007669"/>
    <property type="project" value="UniProtKB-KW"/>
</dbReference>
<accession>A0AAW1Q9S8</accession>
<name>A0AAW1Q9S8_9CHLO</name>
<dbReference type="Pfam" id="PF12796">
    <property type="entry name" value="Ank_2"/>
    <property type="match status" value="2"/>
</dbReference>
<dbReference type="PROSITE" id="PS00518">
    <property type="entry name" value="ZF_RING_1"/>
    <property type="match status" value="1"/>
</dbReference>
<dbReference type="InterPro" id="IPR013083">
    <property type="entry name" value="Znf_RING/FYVE/PHD"/>
</dbReference>
<gene>
    <name evidence="10" type="ORF">WJX72_010089</name>
</gene>
<keyword evidence="5 6" id="KW-0040">ANK repeat</keyword>